<dbReference type="RefSeq" id="XP_066632315.1">
    <property type="nucleotide sequence ID" value="XM_066776473.1"/>
</dbReference>
<keyword evidence="10" id="KW-0503">Monooxygenase</keyword>
<gene>
    <name evidence="12" type="ORF">SLS55_005022</name>
</gene>
<dbReference type="InterPro" id="IPR001128">
    <property type="entry name" value="Cyt_P450"/>
</dbReference>
<dbReference type="GeneID" id="92009107"/>
<keyword evidence="6" id="KW-0479">Metal-binding</keyword>
<dbReference type="PANTHER" id="PTHR46206:SF5">
    <property type="entry name" value="P450, PUTATIVE (EUROFUNG)-RELATED"/>
    <property type="match status" value="1"/>
</dbReference>
<evidence type="ECO:0000256" key="3">
    <source>
        <dbReference type="ARBA" id="ARBA00010617"/>
    </source>
</evidence>
<dbReference type="Proteomes" id="UP001430584">
    <property type="component" value="Unassembled WGS sequence"/>
</dbReference>
<evidence type="ECO:0000256" key="7">
    <source>
        <dbReference type="ARBA" id="ARBA00022989"/>
    </source>
</evidence>
<keyword evidence="11" id="KW-0472">Membrane</keyword>
<protein>
    <recommendedName>
        <fullName evidence="14">Cytochrome p450</fullName>
    </recommendedName>
</protein>
<keyword evidence="5" id="KW-0812">Transmembrane</keyword>
<accession>A0ABR3CF79</accession>
<dbReference type="Gene3D" id="1.10.630.10">
    <property type="entry name" value="Cytochrome P450"/>
    <property type="match status" value="1"/>
</dbReference>
<evidence type="ECO:0000256" key="8">
    <source>
        <dbReference type="ARBA" id="ARBA00023002"/>
    </source>
</evidence>
<organism evidence="12 13">
    <name type="scientific">Diplodia seriata</name>
    <dbReference type="NCBI Taxonomy" id="420778"/>
    <lineage>
        <taxon>Eukaryota</taxon>
        <taxon>Fungi</taxon>
        <taxon>Dikarya</taxon>
        <taxon>Ascomycota</taxon>
        <taxon>Pezizomycotina</taxon>
        <taxon>Dothideomycetes</taxon>
        <taxon>Dothideomycetes incertae sedis</taxon>
        <taxon>Botryosphaeriales</taxon>
        <taxon>Botryosphaeriaceae</taxon>
        <taxon>Diplodia</taxon>
    </lineage>
</organism>
<dbReference type="InterPro" id="IPR002403">
    <property type="entry name" value="Cyt_P450_E_grp-IV"/>
</dbReference>
<dbReference type="PANTHER" id="PTHR46206">
    <property type="entry name" value="CYTOCHROME P450"/>
    <property type="match status" value="1"/>
</dbReference>
<evidence type="ECO:0008006" key="14">
    <source>
        <dbReference type="Google" id="ProtNLM"/>
    </source>
</evidence>
<evidence type="ECO:0000256" key="1">
    <source>
        <dbReference type="ARBA" id="ARBA00001971"/>
    </source>
</evidence>
<evidence type="ECO:0000256" key="6">
    <source>
        <dbReference type="ARBA" id="ARBA00022723"/>
    </source>
</evidence>
<comment type="cofactor">
    <cofactor evidence="1">
        <name>heme</name>
        <dbReference type="ChEBI" id="CHEBI:30413"/>
    </cofactor>
</comment>
<evidence type="ECO:0000256" key="9">
    <source>
        <dbReference type="ARBA" id="ARBA00023004"/>
    </source>
</evidence>
<proteinExistence type="inferred from homology"/>
<evidence type="ECO:0000256" key="5">
    <source>
        <dbReference type="ARBA" id="ARBA00022692"/>
    </source>
</evidence>
<dbReference type="CDD" id="cd11041">
    <property type="entry name" value="CYP503A1-like"/>
    <property type="match status" value="1"/>
</dbReference>
<evidence type="ECO:0000256" key="10">
    <source>
        <dbReference type="ARBA" id="ARBA00023033"/>
    </source>
</evidence>
<evidence type="ECO:0000256" key="4">
    <source>
        <dbReference type="ARBA" id="ARBA00022617"/>
    </source>
</evidence>
<evidence type="ECO:0000313" key="13">
    <source>
        <dbReference type="Proteomes" id="UP001430584"/>
    </source>
</evidence>
<reference evidence="12 13" key="1">
    <citation type="submission" date="2024-02" db="EMBL/GenBank/DDBJ databases">
        <title>De novo assembly and annotation of 12 fungi associated with fruit tree decline syndrome in Ontario, Canada.</title>
        <authorList>
            <person name="Sulman M."/>
            <person name="Ellouze W."/>
            <person name="Ilyukhin E."/>
        </authorList>
    </citation>
    <scope>NUCLEOTIDE SEQUENCE [LARGE SCALE GENOMIC DNA]</scope>
    <source>
        <strain evidence="12 13">FDS-637</strain>
    </source>
</reference>
<keyword evidence="4" id="KW-0349">Heme</keyword>
<name>A0ABR3CF79_9PEZI</name>
<comment type="subcellular location">
    <subcellularLocation>
        <location evidence="2">Membrane</location>
    </subcellularLocation>
</comment>
<dbReference type="InterPro" id="IPR036396">
    <property type="entry name" value="Cyt_P450_sf"/>
</dbReference>
<dbReference type="EMBL" id="JAJVCZ030000005">
    <property type="protein sequence ID" value="KAL0259286.1"/>
    <property type="molecule type" value="Genomic_DNA"/>
</dbReference>
<comment type="similarity">
    <text evidence="3">Belongs to the cytochrome P450 family.</text>
</comment>
<dbReference type="SUPFAM" id="SSF48264">
    <property type="entry name" value="Cytochrome P450"/>
    <property type="match status" value="1"/>
</dbReference>
<keyword evidence="13" id="KW-1185">Reference proteome</keyword>
<dbReference type="PRINTS" id="PR00465">
    <property type="entry name" value="EP450IV"/>
</dbReference>
<sequence length="322" mass="36312">MAAHLDGMHCSLHKVASRVIERELSDVATRRDEWSEAPLFELTKSIIAEANALVFFGDELSNDAAFVKAAAQYPEELFLSAEILRLSPSWAVPLIARALKLRHRACRDMADRLTPIVKERWSNACNEMDKLEKQPSDCIDFFIDASRGKKGWTVEKIVQVLLGVWFASVHQPALALAYALDDLCRHPEYVGLLRHDLESTPSTAPALQHVPLLDSFLKESARLHPSEAISVRRQAIKHFTFSDGLQVNVGEVICLPLNAMLQDPVRYPDPQTFDGFRFVRKTVGTNHEQRFCNSSNNYPIWGLGSHAWYAFTIQLLLPSFVC</sequence>
<comment type="caution">
    <text evidence="12">The sequence shown here is derived from an EMBL/GenBank/DDBJ whole genome shotgun (WGS) entry which is preliminary data.</text>
</comment>
<evidence type="ECO:0000256" key="2">
    <source>
        <dbReference type="ARBA" id="ARBA00004370"/>
    </source>
</evidence>
<keyword evidence="9" id="KW-0408">Iron</keyword>
<keyword evidence="7" id="KW-1133">Transmembrane helix</keyword>
<evidence type="ECO:0000256" key="11">
    <source>
        <dbReference type="ARBA" id="ARBA00023136"/>
    </source>
</evidence>
<evidence type="ECO:0000313" key="12">
    <source>
        <dbReference type="EMBL" id="KAL0259286.1"/>
    </source>
</evidence>
<dbReference type="Pfam" id="PF00067">
    <property type="entry name" value="p450"/>
    <property type="match status" value="1"/>
</dbReference>
<keyword evidence="8" id="KW-0560">Oxidoreductase</keyword>